<dbReference type="AlphaFoldDB" id="A0A0D2CIE2"/>
<dbReference type="GO" id="GO:0005886">
    <property type="term" value="C:plasma membrane"/>
    <property type="evidence" value="ECO:0007669"/>
    <property type="project" value="TreeGrafter"/>
</dbReference>
<dbReference type="EMBL" id="KN847323">
    <property type="protein sequence ID" value="KIW49622.1"/>
    <property type="molecule type" value="Genomic_DNA"/>
</dbReference>
<dbReference type="InterPro" id="IPR020846">
    <property type="entry name" value="MFS_dom"/>
</dbReference>
<dbReference type="PANTHER" id="PTHR23501:SF177">
    <property type="entry name" value="MAJOR FACILITATOR SUPERFAMILY (MFS) PROFILE DOMAIN-CONTAINING PROTEIN-RELATED"/>
    <property type="match status" value="1"/>
</dbReference>
<dbReference type="HOGENOM" id="CLU_000960_22_1_1"/>
<evidence type="ECO:0000313" key="9">
    <source>
        <dbReference type="Proteomes" id="UP000054342"/>
    </source>
</evidence>
<feature type="transmembrane region" description="Helical" evidence="6">
    <location>
        <begin position="325"/>
        <end position="347"/>
    </location>
</feature>
<evidence type="ECO:0000313" key="8">
    <source>
        <dbReference type="EMBL" id="KIW49622.1"/>
    </source>
</evidence>
<keyword evidence="4 6" id="KW-1133">Transmembrane helix</keyword>
<accession>A0A0D2CIE2</accession>
<feature type="domain" description="Major facilitator superfamily (MFS) profile" evidence="7">
    <location>
        <begin position="103"/>
        <end position="597"/>
    </location>
</feature>
<evidence type="ECO:0000256" key="4">
    <source>
        <dbReference type="ARBA" id="ARBA00022989"/>
    </source>
</evidence>
<dbReference type="SUPFAM" id="SSF103473">
    <property type="entry name" value="MFS general substrate transporter"/>
    <property type="match status" value="1"/>
</dbReference>
<proteinExistence type="predicted"/>
<feature type="transmembrane region" description="Helical" evidence="6">
    <location>
        <begin position="100"/>
        <end position="126"/>
    </location>
</feature>
<evidence type="ECO:0000256" key="6">
    <source>
        <dbReference type="SAM" id="Phobius"/>
    </source>
</evidence>
<reference evidence="8 9" key="1">
    <citation type="submission" date="2015-01" db="EMBL/GenBank/DDBJ databases">
        <title>The Genome Sequence of Exophiala xenobiotica CBS118157.</title>
        <authorList>
            <consortium name="The Broad Institute Genomics Platform"/>
            <person name="Cuomo C."/>
            <person name="de Hoog S."/>
            <person name="Gorbushina A."/>
            <person name="Stielow B."/>
            <person name="Teixiera M."/>
            <person name="Abouelleil A."/>
            <person name="Chapman S.B."/>
            <person name="Priest M."/>
            <person name="Young S.K."/>
            <person name="Wortman J."/>
            <person name="Nusbaum C."/>
            <person name="Birren B."/>
        </authorList>
    </citation>
    <scope>NUCLEOTIDE SEQUENCE [LARGE SCALE GENOMIC DNA]</scope>
    <source>
        <strain evidence="8 9">CBS 118157</strain>
    </source>
</reference>
<feature type="transmembrane region" description="Helical" evidence="6">
    <location>
        <begin position="198"/>
        <end position="218"/>
    </location>
</feature>
<comment type="subcellular location">
    <subcellularLocation>
        <location evidence="1">Membrane</location>
        <topology evidence="1">Multi-pass membrane protein</topology>
    </subcellularLocation>
</comment>
<organism evidence="8 9">
    <name type="scientific">Exophiala xenobiotica</name>
    <dbReference type="NCBI Taxonomy" id="348802"/>
    <lineage>
        <taxon>Eukaryota</taxon>
        <taxon>Fungi</taxon>
        <taxon>Dikarya</taxon>
        <taxon>Ascomycota</taxon>
        <taxon>Pezizomycotina</taxon>
        <taxon>Eurotiomycetes</taxon>
        <taxon>Chaetothyriomycetidae</taxon>
        <taxon>Chaetothyriales</taxon>
        <taxon>Herpotrichiellaceae</taxon>
        <taxon>Exophiala</taxon>
    </lineage>
</organism>
<feature type="transmembrane region" description="Helical" evidence="6">
    <location>
        <begin position="367"/>
        <end position="389"/>
    </location>
</feature>
<name>A0A0D2CIE2_9EURO</name>
<feature type="transmembrane region" description="Helical" evidence="6">
    <location>
        <begin position="489"/>
        <end position="508"/>
    </location>
</feature>
<gene>
    <name evidence="8" type="ORF">PV05_11289</name>
</gene>
<feature type="transmembrane region" description="Helical" evidence="6">
    <location>
        <begin position="427"/>
        <end position="447"/>
    </location>
</feature>
<keyword evidence="3 6" id="KW-0812">Transmembrane</keyword>
<dbReference type="Pfam" id="PF07690">
    <property type="entry name" value="MFS_1"/>
    <property type="match status" value="1"/>
</dbReference>
<dbReference type="GeneID" id="25333197"/>
<dbReference type="Proteomes" id="UP000054342">
    <property type="component" value="Unassembled WGS sequence"/>
</dbReference>
<protein>
    <recommendedName>
        <fullName evidence="7">Major facilitator superfamily (MFS) profile domain-containing protein</fullName>
    </recommendedName>
</protein>
<dbReference type="RefSeq" id="XP_013310206.1">
    <property type="nucleotide sequence ID" value="XM_013454752.1"/>
</dbReference>
<dbReference type="FunFam" id="1.20.1250.20:FF:000196">
    <property type="entry name" value="MFS toxin efflux pump (AflT)"/>
    <property type="match status" value="1"/>
</dbReference>
<dbReference type="Gene3D" id="1.20.1250.20">
    <property type="entry name" value="MFS general substrate transporter like domains"/>
    <property type="match status" value="1"/>
</dbReference>
<dbReference type="PANTHER" id="PTHR23501">
    <property type="entry name" value="MAJOR FACILITATOR SUPERFAMILY"/>
    <property type="match status" value="1"/>
</dbReference>
<evidence type="ECO:0000256" key="2">
    <source>
        <dbReference type="ARBA" id="ARBA00022448"/>
    </source>
</evidence>
<dbReference type="CDD" id="cd17502">
    <property type="entry name" value="MFS_Azr1_MDR_like"/>
    <property type="match status" value="1"/>
</dbReference>
<feature type="transmembrane region" description="Helical" evidence="6">
    <location>
        <begin position="167"/>
        <end position="186"/>
    </location>
</feature>
<dbReference type="InterPro" id="IPR011701">
    <property type="entry name" value="MFS"/>
</dbReference>
<feature type="transmembrane region" description="Helical" evidence="6">
    <location>
        <begin position="138"/>
        <end position="155"/>
    </location>
</feature>
<dbReference type="FunFam" id="1.20.1720.10:FF:000012">
    <property type="entry name" value="MFS toxin efflux pump (AflT)"/>
    <property type="match status" value="1"/>
</dbReference>
<feature type="transmembrane region" description="Helical" evidence="6">
    <location>
        <begin position="224"/>
        <end position="244"/>
    </location>
</feature>
<keyword evidence="2" id="KW-0813">Transport</keyword>
<feature type="transmembrane region" description="Helical" evidence="6">
    <location>
        <begin position="401"/>
        <end position="421"/>
    </location>
</feature>
<keyword evidence="5 6" id="KW-0472">Membrane</keyword>
<dbReference type="InterPro" id="IPR036259">
    <property type="entry name" value="MFS_trans_sf"/>
</dbReference>
<feature type="transmembrane region" description="Helical" evidence="6">
    <location>
        <begin position="459"/>
        <end position="483"/>
    </location>
</feature>
<dbReference type="OrthoDB" id="10021397at2759"/>
<evidence type="ECO:0000256" key="3">
    <source>
        <dbReference type="ARBA" id="ARBA00022692"/>
    </source>
</evidence>
<feature type="transmembrane region" description="Helical" evidence="6">
    <location>
        <begin position="256"/>
        <end position="276"/>
    </location>
</feature>
<dbReference type="GO" id="GO:0022857">
    <property type="term" value="F:transmembrane transporter activity"/>
    <property type="evidence" value="ECO:0007669"/>
    <property type="project" value="InterPro"/>
</dbReference>
<dbReference type="Gene3D" id="1.20.1720.10">
    <property type="entry name" value="Multidrug resistance protein D"/>
    <property type="match status" value="1"/>
</dbReference>
<dbReference type="PROSITE" id="PS50850">
    <property type="entry name" value="MFS"/>
    <property type="match status" value="1"/>
</dbReference>
<feature type="transmembrane region" description="Helical" evidence="6">
    <location>
        <begin position="565"/>
        <end position="583"/>
    </location>
</feature>
<feature type="transmembrane region" description="Helical" evidence="6">
    <location>
        <begin position="296"/>
        <end position="313"/>
    </location>
</feature>
<keyword evidence="9" id="KW-1185">Reference proteome</keyword>
<sequence>MAIEKIIHPRNSKKLRANNWIWRKDAITALHLALRSTYAVGSGFMDPTIQKNLAMLDITWSLPALKASHFDPEAQSVANMSVATEGEQQWNDRESSLFSLSMIVVALVCSIFLVALDMTIVATAIPQITEDFHSLDQIGWYGSAFFLTTGSFQAAWGKLYKYTPLKISFLASIFIFEVGSLICAVAPNSTVLIIGRAVAGVGAAGVVSGAYIIIAFSAPPKSRPVFTGVMGATFGMASVLGPLLGGIFTDALSWRWCFYINLPVGGMAAMIIIFWFRASVKPEPAPWQEILLQLDFPGTFTLMAAIVCYLLAIQWGGTTKPWSDVAVVTPLVFFGLLIVAFIAIQYFQGDRALLQGRLLKDRTIAAMALYEFILSGAFFTILYYLPIYFQATRNVSAAKSGIDNIPLVLGTSLFTILSGIVLSTWGYYVPVLAVGSIFASIGSGLIYTLDVNSPSREWIGYQAVIGVGIGLVIQVPVIVGQAVVQPSDISSISAIMLFFQSTGGSILISGGQAGFTNKLIQTIPHKVPGLDPAVVIATGATDLRKVFDADQIPGILAAYIEGLRVPFALCIACCCVTFLVSFAPKWGSVRGSVNVAA</sequence>
<evidence type="ECO:0000256" key="1">
    <source>
        <dbReference type="ARBA" id="ARBA00004141"/>
    </source>
</evidence>
<evidence type="ECO:0000256" key="5">
    <source>
        <dbReference type="ARBA" id="ARBA00023136"/>
    </source>
</evidence>
<evidence type="ECO:0000259" key="7">
    <source>
        <dbReference type="PROSITE" id="PS50850"/>
    </source>
</evidence>